<name>A0ABN2GQR4_9ACTN</name>
<keyword evidence="6" id="KW-1185">Reference proteome</keyword>
<dbReference type="InterPro" id="IPR041664">
    <property type="entry name" value="AAA_16"/>
</dbReference>
<dbReference type="EMBL" id="BAAANY010000009">
    <property type="protein sequence ID" value="GAA1675285.1"/>
    <property type="molecule type" value="Genomic_DNA"/>
</dbReference>
<dbReference type="RefSeq" id="WP_344310136.1">
    <property type="nucleotide sequence ID" value="NZ_BAAANY010000009.1"/>
</dbReference>
<dbReference type="InterPro" id="IPR027417">
    <property type="entry name" value="P-loop_NTPase"/>
</dbReference>
<dbReference type="PRINTS" id="PR00038">
    <property type="entry name" value="HTHLUXR"/>
</dbReference>
<evidence type="ECO:0000313" key="6">
    <source>
        <dbReference type="Proteomes" id="UP001500618"/>
    </source>
</evidence>
<reference evidence="5 6" key="1">
    <citation type="journal article" date="2019" name="Int. J. Syst. Evol. Microbiol.">
        <title>The Global Catalogue of Microorganisms (GCM) 10K type strain sequencing project: providing services to taxonomists for standard genome sequencing and annotation.</title>
        <authorList>
            <consortium name="The Broad Institute Genomics Platform"/>
            <consortium name="The Broad Institute Genome Sequencing Center for Infectious Disease"/>
            <person name="Wu L."/>
            <person name="Ma J."/>
        </authorList>
    </citation>
    <scope>NUCLEOTIDE SEQUENCE [LARGE SCALE GENOMIC DNA]</scope>
    <source>
        <strain evidence="5 6">JCM 14718</strain>
    </source>
</reference>
<dbReference type="Gene3D" id="1.25.40.10">
    <property type="entry name" value="Tetratricopeptide repeat domain"/>
    <property type="match status" value="1"/>
</dbReference>
<dbReference type="Pfam" id="PF00196">
    <property type="entry name" value="GerE"/>
    <property type="match status" value="1"/>
</dbReference>
<accession>A0ABN2GQR4</accession>
<dbReference type="Pfam" id="PF13191">
    <property type="entry name" value="AAA_16"/>
    <property type="match status" value="1"/>
</dbReference>
<evidence type="ECO:0000256" key="2">
    <source>
        <dbReference type="ARBA" id="ARBA00022840"/>
    </source>
</evidence>
<proteinExistence type="predicted"/>
<keyword evidence="2" id="KW-0067">ATP-binding</keyword>
<dbReference type="Gene3D" id="3.40.50.300">
    <property type="entry name" value="P-loop containing nucleotide triphosphate hydrolases"/>
    <property type="match status" value="1"/>
</dbReference>
<dbReference type="PROSITE" id="PS50005">
    <property type="entry name" value="TPR"/>
    <property type="match status" value="1"/>
</dbReference>
<dbReference type="CDD" id="cd06170">
    <property type="entry name" value="LuxR_C_like"/>
    <property type="match status" value="1"/>
</dbReference>
<dbReference type="SUPFAM" id="SSF48452">
    <property type="entry name" value="TPR-like"/>
    <property type="match status" value="1"/>
</dbReference>
<feature type="domain" description="HTH luxR-type" evidence="4">
    <location>
        <begin position="850"/>
        <end position="915"/>
    </location>
</feature>
<dbReference type="Gene3D" id="1.10.10.10">
    <property type="entry name" value="Winged helix-like DNA-binding domain superfamily/Winged helix DNA-binding domain"/>
    <property type="match status" value="1"/>
</dbReference>
<dbReference type="InterPro" id="IPR016032">
    <property type="entry name" value="Sig_transdc_resp-reg_C-effctor"/>
</dbReference>
<sequence length="917" mass="97053">MARQFVGRERERQLLDARLRDALAGDGQVVLVAGEPGVGKTALAEFAVTRAKSLDMTVGWGRATEEEGSPPYWPFRQVVKATGGVGVELWDPRADRGPGERFRLFQAVTEFLLAAAQPAGLLVVLDDLQWADPASVLLLVHLARNVAGSRLAVLGTFRHTETGGLRAGLAELARESAVSRIRLDGLTETEVGQQLAGVTGWAVPATVAAAICERTQGNPFFVAELGRLLGSSGEVAAELPAGVRDAVRARLGRLSADCAAVVSAAAVLGSELDPTALAAVADRSVAQVLAAVDEATGAGILTAGAFAHDLIREAARLEVATVERLQLHERMAEFLMGRSDADARIGQIAFHLLEALPTGDAALAVDWAERAAGQAMDQLAWEEAGTLYGRALAAGGPLGVADRCRLLLARAQALVKAYDVDAARKALLAAADLARTVGDTETIARASLTMEGVTDFVWDETGRALCDEALAAMPTQDSAVRARLLAQQVASDSWRTLAHAEAQSAEALEMAERVGDRRALVEALRARQFARSGPDGARDRLALGDRLLEVGGGLDDDAILWGRLWRFDAYVQLGDIDRAEAELVPIAAAAERIKSPLARWHAVRSQAAIALGCGRFAEAETLGRRVEALARQAGHEGALLPSLGFLLSLRAMTGDETAVRDEVLEAHGDAMAMASLRAVGAVWKLTTGRRDEALRLYRTLPPLASVPGFVLLPAAGGTADLAAEFGDAETSAQAYRMLSPYADLFVCGGAGIVAVSGSVRLPLGVAATTMGRYEDAVRHLRAAVDINEKAGMRPYAITATYRLADALTRRNRTGDRLEAAALAVLAASRAGDLGMLSLARKAQELASSLAGRAKGPLSRREREVAELVRQGLTNRQIAATAYISERTAETHVQHILAKLGFTNRAQIAAWVASEESR</sequence>
<dbReference type="SUPFAM" id="SSF52540">
    <property type="entry name" value="P-loop containing nucleoside triphosphate hydrolases"/>
    <property type="match status" value="1"/>
</dbReference>
<dbReference type="Proteomes" id="UP001500618">
    <property type="component" value="Unassembled WGS sequence"/>
</dbReference>
<dbReference type="InterPro" id="IPR000792">
    <property type="entry name" value="Tscrpt_reg_LuxR_C"/>
</dbReference>
<gene>
    <name evidence="5" type="ORF">GCM10009765_25760</name>
</gene>
<dbReference type="PANTHER" id="PTHR16305">
    <property type="entry name" value="TESTICULAR SOLUBLE ADENYLYL CYCLASE"/>
    <property type="match status" value="1"/>
</dbReference>
<dbReference type="InterPro" id="IPR011990">
    <property type="entry name" value="TPR-like_helical_dom_sf"/>
</dbReference>
<comment type="caution">
    <text evidence="5">The sequence shown here is derived from an EMBL/GenBank/DDBJ whole genome shotgun (WGS) entry which is preliminary data.</text>
</comment>
<dbReference type="PROSITE" id="PS50043">
    <property type="entry name" value="HTH_LUXR_2"/>
    <property type="match status" value="1"/>
</dbReference>
<evidence type="ECO:0000256" key="3">
    <source>
        <dbReference type="PROSITE-ProRule" id="PRU00339"/>
    </source>
</evidence>
<organism evidence="5 6">
    <name type="scientific">Fodinicola feengrottensis</name>
    <dbReference type="NCBI Taxonomy" id="435914"/>
    <lineage>
        <taxon>Bacteria</taxon>
        <taxon>Bacillati</taxon>
        <taxon>Actinomycetota</taxon>
        <taxon>Actinomycetes</taxon>
        <taxon>Mycobacteriales</taxon>
        <taxon>Fodinicola</taxon>
    </lineage>
</organism>
<dbReference type="InterPro" id="IPR036388">
    <property type="entry name" value="WH-like_DNA-bd_sf"/>
</dbReference>
<dbReference type="SUPFAM" id="SSF46894">
    <property type="entry name" value="C-terminal effector domain of the bipartite response regulators"/>
    <property type="match status" value="1"/>
</dbReference>
<protein>
    <submittedName>
        <fullName evidence="5">AAA family ATPase</fullName>
    </submittedName>
</protein>
<dbReference type="PANTHER" id="PTHR16305:SF35">
    <property type="entry name" value="TRANSCRIPTIONAL ACTIVATOR DOMAIN"/>
    <property type="match status" value="1"/>
</dbReference>
<dbReference type="SMART" id="SM00421">
    <property type="entry name" value="HTH_LUXR"/>
    <property type="match status" value="1"/>
</dbReference>
<keyword evidence="1" id="KW-0547">Nucleotide-binding</keyword>
<keyword evidence="3" id="KW-0802">TPR repeat</keyword>
<dbReference type="InterPro" id="IPR019734">
    <property type="entry name" value="TPR_rpt"/>
</dbReference>
<evidence type="ECO:0000313" key="5">
    <source>
        <dbReference type="EMBL" id="GAA1675285.1"/>
    </source>
</evidence>
<evidence type="ECO:0000259" key="4">
    <source>
        <dbReference type="PROSITE" id="PS50043"/>
    </source>
</evidence>
<feature type="repeat" description="TPR" evidence="3">
    <location>
        <begin position="757"/>
        <end position="790"/>
    </location>
</feature>
<evidence type="ECO:0000256" key="1">
    <source>
        <dbReference type="ARBA" id="ARBA00022741"/>
    </source>
</evidence>